<proteinExistence type="predicted"/>
<name>A0A8S5QP74_9CAUD</name>
<protein>
    <submittedName>
        <fullName evidence="1">Ribosomal protein</fullName>
    </submittedName>
</protein>
<organism evidence="1">
    <name type="scientific">Siphoviridae sp. ctJ3t72</name>
    <dbReference type="NCBI Taxonomy" id="2826240"/>
    <lineage>
        <taxon>Viruses</taxon>
        <taxon>Duplodnaviria</taxon>
        <taxon>Heunggongvirae</taxon>
        <taxon>Uroviricota</taxon>
        <taxon>Caudoviricetes</taxon>
    </lineage>
</organism>
<keyword evidence="1" id="KW-0687">Ribonucleoprotein</keyword>
<accession>A0A8S5QP74</accession>
<dbReference type="EMBL" id="BK015698">
    <property type="protein sequence ID" value="DAE20603.1"/>
    <property type="molecule type" value="Genomic_DNA"/>
</dbReference>
<keyword evidence="1" id="KW-0689">Ribosomal protein</keyword>
<reference evidence="1" key="1">
    <citation type="journal article" date="2021" name="Proc. Natl. Acad. Sci. U.S.A.">
        <title>A Catalog of Tens of Thousands of Viruses from Human Metagenomes Reveals Hidden Associations with Chronic Diseases.</title>
        <authorList>
            <person name="Tisza M.J."/>
            <person name="Buck C.B."/>
        </authorList>
    </citation>
    <scope>NUCLEOTIDE SEQUENCE</scope>
    <source>
        <strain evidence="1">CtJ3t72</strain>
    </source>
</reference>
<sequence>MNNFRRFWRFLGQRKRLKKKKGVMCYFPVT</sequence>
<evidence type="ECO:0000313" key="1">
    <source>
        <dbReference type="EMBL" id="DAE20603.1"/>
    </source>
</evidence>